<evidence type="ECO:0000256" key="9">
    <source>
        <dbReference type="SAM" id="SignalP"/>
    </source>
</evidence>
<keyword evidence="5" id="KW-0560">Oxidoreductase</keyword>
<evidence type="ECO:0000256" key="3">
    <source>
        <dbReference type="ARBA" id="ARBA00022630"/>
    </source>
</evidence>
<dbReference type="SUPFAM" id="SSF54373">
    <property type="entry name" value="FAD-linked reductases, C-terminal domain"/>
    <property type="match status" value="1"/>
</dbReference>
<evidence type="ECO:0000259" key="10">
    <source>
        <dbReference type="PROSITE" id="PS00623"/>
    </source>
</evidence>
<feature type="binding site" evidence="7">
    <location>
        <position position="109"/>
    </location>
    <ligand>
        <name>FAD</name>
        <dbReference type="ChEBI" id="CHEBI:57692"/>
    </ligand>
</feature>
<evidence type="ECO:0000256" key="2">
    <source>
        <dbReference type="ARBA" id="ARBA00010790"/>
    </source>
</evidence>
<evidence type="ECO:0000256" key="4">
    <source>
        <dbReference type="ARBA" id="ARBA00022827"/>
    </source>
</evidence>
<dbReference type="InterPro" id="IPR000172">
    <property type="entry name" value="GMC_OxRdtase_N"/>
</dbReference>
<dbReference type="Gene3D" id="3.30.560.10">
    <property type="entry name" value="Glucose Oxidase, domain 3"/>
    <property type="match status" value="1"/>
</dbReference>
<comment type="cofactor">
    <cofactor evidence="1 7">
        <name>FAD</name>
        <dbReference type="ChEBI" id="CHEBI:57692"/>
    </cofactor>
</comment>
<dbReference type="PANTHER" id="PTHR11552">
    <property type="entry name" value="GLUCOSE-METHANOL-CHOLINE GMC OXIDOREDUCTASE"/>
    <property type="match status" value="1"/>
</dbReference>
<evidence type="ECO:0000256" key="5">
    <source>
        <dbReference type="ARBA" id="ARBA00023002"/>
    </source>
</evidence>
<protein>
    <submittedName>
        <fullName evidence="11">Glucose oxidase</fullName>
    </submittedName>
</protein>
<proteinExistence type="inferred from homology"/>
<evidence type="ECO:0000256" key="7">
    <source>
        <dbReference type="PIRSR" id="PIRSR000137-2"/>
    </source>
</evidence>
<dbReference type="EMBL" id="JAUKUA010000008">
    <property type="protein sequence ID" value="KAK0702723.1"/>
    <property type="molecule type" value="Genomic_DNA"/>
</dbReference>
<sequence>MKTLAVTSLLLLLLFAGESLCAPPAADYLIIGGGTAGLVLANRLSSNPSVTVTVIEPGGDERRNPNVSGTDKFSQAFNTPIDWNYTTVPQPRANNRSLTLHQGKAWGGTSTINGMTYIRGDARVFDVWEGLGNLGWSWKDLFPYFLKAENYTIPTATQVAAGTTYRQGNHGFSGLLRVGYTSALRNGSFAPLIMGTWEDMGLGKNGDLNAGDVRGYGMGPQTLGRADSEEVRWDAARGYYHPIEGRENLKMVRGTVRRVLWREDGGGSGKGRLLVAKGVEFVNGEGVVERMEATREVIVSAGGVRSPLVLEASGIGNPRILDLLGIETRVNLPGVGENLGGQSVHIMVLSGEMESSASAYHTYVTAADLFGDSLDKVKNATRKSLPDWARTMADVSKGALSAQALEEQFRLQYELIFQHNVSVAEVITVSAPGGILASNYYVVLPFSRGSVHLGDLDKIDRPVIDPSIFSSDFDITVTTAIGRVVQKFWLSGRIRPLVTGQLTPDVGVLPENATDAQWLAHFRQSLDMAAHPRGSAAMMRRELGGVVDPELRVYGTANVRVVDASVIPMPISGHMSATVYAVAERGADIIKRTSYGGHP</sequence>
<dbReference type="Pfam" id="PF00732">
    <property type="entry name" value="GMC_oxred_N"/>
    <property type="match status" value="1"/>
</dbReference>
<keyword evidence="9" id="KW-0732">Signal</keyword>
<dbReference type="Proteomes" id="UP001172102">
    <property type="component" value="Unassembled WGS sequence"/>
</dbReference>
<dbReference type="AlphaFoldDB" id="A0AA40DK18"/>
<dbReference type="GO" id="GO:0050660">
    <property type="term" value="F:flavin adenine dinucleotide binding"/>
    <property type="evidence" value="ECO:0007669"/>
    <property type="project" value="InterPro"/>
</dbReference>
<feature type="active site" description="Proton donor" evidence="6">
    <location>
        <position position="531"/>
    </location>
</feature>
<dbReference type="InterPro" id="IPR027424">
    <property type="entry name" value="Glucose_Oxidase_domain_2"/>
</dbReference>
<dbReference type="InterPro" id="IPR036188">
    <property type="entry name" value="FAD/NAD-bd_sf"/>
</dbReference>
<feature type="active site" description="Proton acceptor" evidence="6">
    <location>
        <position position="574"/>
    </location>
</feature>
<reference evidence="11" key="1">
    <citation type="submission" date="2023-06" db="EMBL/GenBank/DDBJ databases">
        <title>Genome-scale phylogeny and comparative genomics of the fungal order Sordariales.</title>
        <authorList>
            <consortium name="Lawrence Berkeley National Laboratory"/>
            <person name="Hensen N."/>
            <person name="Bonometti L."/>
            <person name="Westerberg I."/>
            <person name="Brannstrom I.O."/>
            <person name="Guillou S."/>
            <person name="Cros-Aarteil S."/>
            <person name="Calhoun S."/>
            <person name="Haridas S."/>
            <person name="Kuo A."/>
            <person name="Mondo S."/>
            <person name="Pangilinan J."/>
            <person name="Riley R."/>
            <person name="Labutti K."/>
            <person name="Andreopoulos B."/>
            <person name="Lipzen A."/>
            <person name="Chen C."/>
            <person name="Yanf M."/>
            <person name="Daum C."/>
            <person name="Ng V."/>
            <person name="Clum A."/>
            <person name="Steindorff A."/>
            <person name="Ohm R."/>
            <person name="Martin F."/>
            <person name="Silar P."/>
            <person name="Natvig D."/>
            <person name="Lalanne C."/>
            <person name="Gautier V."/>
            <person name="Ament-Velasquez S.L."/>
            <person name="Kruys A."/>
            <person name="Hutchinson M.I."/>
            <person name="Powell A.J."/>
            <person name="Barry K."/>
            <person name="Miller A.N."/>
            <person name="Grigoriev I.V."/>
            <person name="Debuchy R."/>
            <person name="Gladieux P."/>
            <person name="Thoren M.H."/>
            <person name="Johannesson H."/>
        </authorList>
    </citation>
    <scope>NUCLEOTIDE SEQUENCE</scope>
    <source>
        <strain evidence="11">SMH4607-1</strain>
    </source>
</reference>
<dbReference type="Pfam" id="PF05199">
    <property type="entry name" value="GMC_oxred_C"/>
    <property type="match status" value="1"/>
</dbReference>
<evidence type="ECO:0000256" key="8">
    <source>
        <dbReference type="RuleBase" id="RU003968"/>
    </source>
</evidence>
<keyword evidence="12" id="KW-1185">Reference proteome</keyword>
<gene>
    <name evidence="11" type="ORF">B0H67DRAFT_500037</name>
</gene>
<accession>A0AA40DK18</accession>
<feature type="binding site" evidence="7">
    <location>
        <position position="256"/>
    </location>
    <ligand>
        <name>FAD</name>
        <dbReference type="ChEBI" id="CHEBI:57692"/>
    </ligand>
</feature>
<feature type="domain" description="Glucose-methanol-choline oxidoreductase N-terminal" evidence="10">
    <location>
        <begin position="103"/>
        <end position="126"/>
    </location>
</feature>
<dbReference type="SUPFAM" id="SSF51905">
    <property type="entry name" value="FAD/NAD(P)-binding domain"/>
    <property type="match status" value="1"/>
</dbReference>
<dbReference type="PROSITE" id="PS00623">
    <property type="entry name" value="GMC_OXRED_1"/>
    <property type="match status" value="1"/>
</dbReference>
<evidence type="ECO:0000256" key="1">
    <source>
        <dbReference type="ARBA" id="ARBA00001974"/>
    </source>
</evidence>
<comment type="similarity">
    <text evidence="2 8">Belongs to the GMC oxidoreductase family.</text>
</comment>
<dbReference type="Gene3D" id="3.50.50.60">
    <property type="entry name" value="FAD/NAD(P)-binding domain"/>
    <property type="match status" value="1"/>
</dbReference>
<evidence type="ECO:0000313" key="11">
    <source>
        <dbReference type="EMBL" id="KAK0702723.1"/>
    </source>
</evidence>
<dbReference type="Gene3D" id="4.10.450.10">
    <property type="entry name" value="Glucose Oxidase, domain 2"/>
    <property type="match status" value="1"/>
</dbReference>
<feature type="chain" id="PRO_5041282793" evidence="9">
    <location>
        <begin position="22"/>
        <end position="599"/>
    </location>
</feature>
<evidence type="ECO:0000313" key="12">
    <source>
        <dbReference type="Proteomes" id="UP001172102"/>
    </source>
</evidence>
<dbReference type="PANTHER" id="PTHR11552:SF201">
    <property type="entry name" value="GLUCOSE-METHANOL-CHOLINE OXIDOREDUCTASE N-TERMINAL DOMAIN-CONTAINING PROTEIN"/>
    <property type="match status" value="1"/>
</dbReference>
<feature type="signal peptide" evidence="9">
    <location>
        <begin position="1"/>
        <end position="21"/>
    </location>
</feature>
<comment type="caution">
    <text evidence="11">The sequence shown here is derived from an EMBL/GenBank/DDBJ whole genome shotgun (WGS) entry which is preliminary data.</text>
</comment>
<keyword evidence="4 7" id="KW-0274">FAD</keyword>
<name>A0AA40DK18_9PEZI</name>
<dbReference type="InterPro" id="IPR007867">
    <property type="entry name" value="GMC_OxRtase_C"/>
</dbReference>
<dbReference type="GO" id="GO:0016614">
    <property type="term" value="F:oxidoreductase activity, acting on CH-OH group of donors"/>
    <property type="evidence" value="ECO:0007669"/>
    <property type="project" value="InterPro"/>
</dbReference>
<organism evidence="11 12">
    <name type="scientific">Lasiosphaeris hirsuta</name>
    <dbReference type="NCBI Taxonomy" id="260670"/>
    <lineage>
        <taxon>Eukaryota</taxon>
        <taxon>Fungi</taxon>
        <taxon>Dikarya</taxon>
        <taxon>Ascomycota</taxon>
        <taxon>Pezizomycotina</taxon>
        <taxon>Sordariomycetes</taxon>
        <taxon>Sordariomycetidae</taxon>
        <taxon>Sordariales</taxon>
        <taxon>Lasiosphaeriaceae</taxon>
        <taxon>Lasiosphaeris</taxon>
    </lineage>
</organism>
<keyword evidence="3 8" id="KW-0285">Flavoprotein</keyword>
<dbReference type="InterPro" id="IPR012132">
    <property type="entry name" value="GMC_OxRdtase"/>
</dbReference>
<evidence type="ECO:0000256" key="6">
    <source>
        <dbReference type="PIRSR" id="PIRSR000137-1"/>
    </source>
</evidence>
<dbReference type="PIRSF" id="PIRSF000137">
    <property type="entry name" value="Alcohol_oxidase"/>
    <property type="match status" value="1"/>
</dbReference>